<proteinExistence type="predicted"/>
<evidence type="ECO:0000313" key="1">
    <source>
        <dbReference type="EMBL" id="GGL15689.1"/>
    </source>
</evidence>
<comment type="caution">
    <text evidence="1">The sequence shown here is derived from an EMBL/GenBank/DDBJ whole genome shotgun (WGS) entry which is preliminary data.</text>
</comment>
<evidence type="ECO:0000313" key="2">
    <source>
        <dbReference type="Proteomes" id="UP000604341"/>
    </source>
</evidence>
<reference evidence="2" key="1">
    <citation type="journal article" date="2019" name="Int. J. Syst. Evol. Microbiol.">
        <title>The Global Catalogue of Microorganisms (GCM) 10K type strain sequencing project: providing services to taxonomists for standard genome sequencing and annotation.</title>
        <authorList>
            <consortium name="The Broad Institute Genomics Platform"/>
            <consortium name="The Broad Institute Genome Sequencing Center for Infectious Disease"/>
            <person name="Wu L."/>
            <person name="Ma J."/>
        </authorList>
    </citation>
    <scope>NUCLEOTIDE SEQUENCE [LARGE SCALE GENOMIC DNA]</scope>
    <source>
        <strain evidence="2">JCM 19173</strain>
    </source>
</reference>
<protein>
    <submittedName>
        <fullName evidence="1">Uncharacterized protein</fullName>
    </submittedName>
</protein>
<keyword evidence="2" id="KW-1185">Reference proteome</keyword>
<organism evidence="1 2">
    <name type="scientific">Deinococcus radiotolerans</name>
    <dbReference type="NCBI Taxonomy" id="1309407"/>
    <lineage>
        <taxon>Bacteria</taxon>
        <taxon>Thermotogati</taxon>
        <taxon>Deinococcota</taxon>
        <taxon>Deinococci</taxon>
        <taxon>Deinococcales</taxon>
        <taxon>Deinococcaceae</taxon>
        <taxon>Deinococcus</taxon>
    </lineage>
</organism>
<dbReference type="EMBL" id="BMPE01000021">
    <property type="protein sequence ID" value="GGL15689.1"/>
    <property type="molecule type" value="Genomic_DNA"/>
</dbReference>
<dbReference type="Proteomes" id="UP000604341">
    <property type="component" value="Unassembled WGS sequence"/>
</dbReference>
<sequence length="75" mass="8290">MSRVRPAREARRALRQSARAARRSVIRAHLTAGYPLADAQRAAARHARATLGLVPIADNEPHYLPELGLTPLETR</sequence>
<gene>
    <name evidence="1" type="ORF">GCM10010844_38290</name>
</gene>
<accession>A0ABQ2FQ28</accession>
<dbReference type="RefSeq" id="WP_189070585.1">
    <property type="nucleotide sequence ID" value="NZ_BMPE01000021.1"/>
</dbReference>
<name>A0ABQ2FQ28_9DEIO</name>